<dbReference type="OMA" id="ACRCIDN"/>
<dbReference type="Proteomes" id="UP000314983">
    <property type="component" value="Chromosome 12"/>
</dbReference>
<dbReference type="AlphaFoldDB" id="A0A4W4GDI0"/>
<keyword evidence="2 3" id="KW-0040">ANK repeat</keyword>
<dbReference type="GeneTree" id="ENSGT00390000001610"/>
<sequence length="223" mass="25280">MQVIDFRSRLKFKMHPSSINQEARETLALLLPSFACGCVENNDFVSLQEILQQMDVNVGNYDGFTAIHHACQNGKFDMVKYLMSKGATTQLPKRGCCSKHSNRHFNIIKILKLKGATITLEPLRIAMDLIKAVKTADYQLLRAWYLAGVNMDYGDYNGRTALHTAVRNKDPYMVTILLEYGAVPLVKDLWGRTALDEARINNLSSILKLFHPRFTDKHHPAAQ</sequence>
<evidence type="ECO:0000256" key="1">
    <source>
        <dbReference type="ARBA" id="ARBA00022737"/>
    </source>
</evidence>
<dbReference type="PROSITE" id="PS50088">
    <property type="entry name" value="ANK_REPEAT"/>
    <property type="match status" value="2"/>
</dbReference>
<keyword evidence="5" id="KW-1185">Reference proteome</keyword>
<feature type="repeat" description="ANK" evidence="3">
    <location>
        <begin position="157"/>
        <end position="189"/>
    </location>
</feature>
<accession>A0A4W4GDI0</accession>
<organism evidence="4 5">
    <name type="scientific">Electrophorus electricus</name>
    <name type="common">Electric eel</name>
    <name type="synonym">Gymnotus electricus</name>
    <dbReference type="NCBI Taxonomy" id="8005"/>
    <lineage>
        <taxon>Eukaryota</taxon>
        <taxon>Metazoa</taxon>
        <taxon>Chordata</taxon>
        <taxon>Craniata</taxon>
        <taxon>Vertebrata</taxon>
        <taxon>Euteleostomi</taxon>
        <taxon>Actinopterygii</taxon>
        <taxon>Neopterygii</taxon>
        <taxon>Teleostei</taxon>
        <taxon>Ostariophysi</taxon>
        <taxon>Gymnotiformes</taxon>
        <taxon>Gymnotoidei</taxon>
        <taxon>Gymnotidae</taxon>
        <taxon>Electrophorus</taxon>
    </lineage>
</organism>
<reference evidence="5" key="1">
    <citation type="journal article" date="2014" name="Science">
        <title>Nonhuman genetics. Genomic basis for the convergent evolution of electric organs.</title>
        <authorList>
            <person name="Gallant J.R."/>
            <person name="Traeger L.L."/>
            <person name="Volkening J.D."/>
            <person name="Moffett H."/>
            <person name="Chen P.H."/>
            <person name="Novina C.D."/>
            <person name="Phillips G.N.Jr."/>
            <person name="Anand R."/>
            <person name="Wells G.B."/>
            <person name="Pinch M."/>
            <person name="Guth R."/>
            <person name="Unguez G.A."/>
            <person name="Albert J.S."/>
            <person name="Zakon H.H."/>
            <person name="Samanta M.P."/>
            <person name="Sussman M.R."/>
        </authorList>
    </citation>
    <scope>NUCLEOTIDE SEQUENCE [LARGE SCALE GENOMIC DNA]</scope>
</reference>
<dbReference type="Ensembl" id="ENSEEET00000034798.2">
    <property type="protein sequence ID" value="ENSEEEP00000034395.2"/>
    <property type="gene ID" value="ENSEEEG00000016375.2"/>
</dbReference>
<dbReference type="PANTHER" id="PTHR24171:SF8">
    <property type="entry name" value="BRCA1-ASSOCIATED RING DOMAIN PROTEIN 1"/>
    <property type="match status" value="1"/>
</dbReference>
<dbReference type="GO" id="GO:0070531">
    <property type="term" value="C:BRCA1-A complex"/>
    <property type="evidence" value="ECO:0007669"/>
    <property type="project" value="TreeGrafter"/>
</dbReference>
<dbReference type="Gene3D" id="1.25.40.20">
    <property type="entry name" value="Ankyrin repeat-containing domain"/>
    <property type="match status" value="2"/>
</dbReference>
<evidence type="ECO:0000313" key="5">
    <source>
        <dbReference type="Proteomes" id="UP000314983"/>
    </source>
</evidence>
<reference evidence="4" key="4">
    <citation type="submission" date="2025-08" db="UniProtKB">
        <authorList>
            <consortium name="Ensembl"/>
        </authorList>
    </citation>
    <scope>IDENTIFICATION</scope>
</reference>
<feature type="repeat" description="ANK" evidence="3">
    <location>
        <begin position="62"/>
        <end position="94"/>
    </location>
</feature>
<dbReference type="InterPro" id="IPR036770">
    <property type="entry name" value="Ankyrin_rpt-contain_sf"/>
</dbReference>
<dbReference type="PANTHER" id="PTHR24171">
    <property type="entry name" value="ANKYRIN REPEAT DOMAIN-CONTAINING PROTEIN 39-RELATED"/>
    <property type="match status" value="1"/>
</dbReference>
<evidence type="ECO:0000313" key="4">
    <source>
        <dbReference type="Ensembl" id="ENSEEEP00000034395.2"/>
    </source>
</evidence>
<dbReference type="PROSITE" id="PS50297">
    <property type="entry name" value="ANK_REP_REGION"/>
    <property type="match status" value="2"/>
</dbReference>
<proteinExistence type="predicted"/>
<reference evidence="4" key="5">
    <citation type="submission" date="2025-09" db="UniProtKB">
        <authorList>
            <consortium name="Ensembl"/>
        </authorList>
    </citation>
    <scope>IDENTIFICATION</scope>
</reference>
<dbReference type="GO" id="GO:0004842">
    <property type="term" value="F:ubiquitin-protein transferase activity"/>
    <property type="evidence" value="ECO:0007669"/>
    <property type="project" value="TreeGrafter"/>
</dbReference>
<name>A0A4W4GDI0_ELEEL</name>
<dbReference type="GO" id="GO:0085020">
    <property type="term" value="P:protein K6-linked ubiquitination"/>
    <property type="evidence" value="ECO:0007669"/>
    <property type="project" value="TreeGrafter"/>
</dbReference>
<dbReference type="STRING" id="8005.ENSEEEP00000034395"/>
<dbReference type="GO" id="GO:0031436">
    <property type="term" value="C:BRCA1-BARD1 complex"/>
    <property type="evidence" value="ECO:0007669"/>
    <property type="project" value="TreeGrafter"/>
</dbReference>
<dbReference type="SMART" id="SM00248">
    <property type="entry name" value="ANK"/>
    <property type="match status" value="3"/>
</dbReference>
<evidence type="ECO:0000256" key="2">
    <source>
        <dbReference type="ARBA" id="ARBA00023043"/>
    </source>
</evidence>
<evidence type="ECO:0000256" key="3">
    <source>
        <dbReference type="PROSITE-ProRule" id="PRU00023"/>
    </source>
</evidence>
<dbReference type="Pfam" id="PF12796">
    <property type="entry name" value="Ank_2"/>
    <property type="match status" value="2"/>
</dbReference>
<protein>
    <submittedName>
        <fullName evidence="4">Si:dkey-74k8.4</fullName>
    </submittedName>
</protein>
<dbReference type="InterPro" id="IPR002110">
    <property type="entry name" value="Ankyrin_rpt"/>
</dbReference>
<dbReference type="SUPFAM" id="SSF48403">
    <property type="entry name" value="Ankyrin repeat"/>
    <property type="match status" value="1"/>
</dbReference>
<keyword evidence="1" id="KW-0677">Repeat</keyword>
<reference evidence="4" key="3">
    <citation type="submission" date="2020-05" db="EMBL/GenBank/DDBJ databases">
        <title>Electrophorus electricus (electric eel) genome, fEleEle1, primary haplotype.</title>
        <authorList>
            <person name="Myers G."/>
            <person name="Meyer A."/>
            <person name="Fedrigo O."/>
            <person name="Formenti G."/>
            <person name="Rhie A."/>
            <person name="Tracey A."/>
            <person name="Sims Y."/>
            <person name="Jarvis E.D."/>
        </authorList>
    </citation>
    <scope>NUCLEOTIDE SEQUENCE [LARGE SCALE GENOMIC DNA]</scope>
</reference>
<reference evidence="5" key="2">
    <citation type="journal article" date="2017" name="Sci. Adv.">
        <title>A tail of two voltages: Proteomic comparison of the three electric organs of the electric eel.</title>
        <authorList>
            <person name="Traeger L.L."/>
            <person name="Sabat G."/>
            <person name="Barrett-Wilt G.A."/>
            <person name="Wells G.B."/>
            <person name="Sussman M.R."/>
        </authorList>
    </citation>
    <scope>NUCLEOTIDE SEQUENCE [LARGE SCALE GENOMIC DNA]</scope>
</reference>